<organism evidence="8 9">
    <name type="scientific">Gottschalkia acidurici (strain ATCC 7906 / DSM 604 / BCRC 14475 / CIP 104303 / KCTC 5404 / NCIMB 10678 / 9a)</name>
    <name type="common">Clostridium acidurici</name>
    <dbReference type="NCBI Taxonomy" id="1128398"/>
    <lineage>
        <taxon>Bacteria</taxon>
        <taxon>Bacillati</taxon>
        <taxon>Bacillota</taxon>
        <taxon>Tissierellia</taxon>
        <taxon>Tissierellales</taxon>
        <taxon>Gottschalkiaceae</taxon>
        <taxon>Gottschalkia</taxon>
    </lineage>
</organism>
<evidence type="ECO:0000256" key="5">
    <source>
        <dbReference type="ARBA" id="ARBA00022989"/>
    </source>
</evidence>
<evidence type="ECO:0000256" key="7">
    <source>
        <dbReference type="SAM" id="Phobius"/>
    </source>
</evidence>
<evidence type="ECO:0000256" key="1">
    <source>
        <dbReference type="ARBA" id="ARBA00004651"/>
    </source>
</evidence>
<sequence length="171" mass="18941">MIFKLFWAFFKVGMFSFGGGYAMLPFMQKEVIEVHNWLTPHDFLDILAIAQITPGPVSINTATFVGYQLKGVLGSIVATTAVVMPSFIIVLLISLFFEKFKKSKTVERIFKGLRPIILGLIASAAVDIGKGVFIDFKSVLIAILIFYLMAFRKVNTILIIVLSGVLGVLLY</sequence>
<keyword evidence="3" id="KW-1003">Cell membrane</keyword>
<feature type="transmembrane region" description="Helical" evidence="7">
    <location>
        <begin position="73"/>
        <end position="97"/>
    </location>
</feature>
<evidence type="ECO:0000256" key="6">
    <source>
        <dbReference type="ARBA" id="ARBA00023136"/>
    </source>
</evidence>
<evidence type="ECO:0000313" key="8">
    <source>
        <dbReference type="EMBL" id="AFS77266.1"/>
    </source>
</evidence>
<dbReference type="GO" id="GO:0005886">
    <property type="term" value="C:plasma membrane"/>
    <property type="evidence" value="ECO:0007669"/>
    <property type="project" value="UniProtKB-SubCell"/>
</dbReference>
<dbReference type="eggNOG" id="COG2059">
    <property type="taxonomic scope" value="Bacteria"/>
</dbReference>
<keyword evidence="9" id="KW-1185">Reference proteome</keyword>
<keyword evidence="6 7" id="KW-0472">Membrane</keyword>
<gene>
    <name evidence="8" type="primary">chrA2</name>
    <name evidence="8" type="ordered locus">Curi_c01860</name>
</gene>
<dbReference type="HOGENOM" id="CLU_018106_1_2_9"/>
<dbReference type="InterPro" id="IPR003370">
    <property type="entry name" value="Chromate_transpt"/>
</dbReference>
<dbReference type="PANTHER" id="PTHR43663:SF1">
    <property type="entry name" value="CHROMATE TRANSPORTER"/>
    <property type="match status" value="1"/>
</dbReference>
<dbReference type="PATRIC" id="fig|1128398.3.peg.189"/>
<accession>K0AXY6</accession>
<comment type="similarity">
    <text evidence="2">Belongs to the chromate ion transporter (CHR) (TC 2.A.51) family.</text>
</comment>
<proteinExistence type="inferred from homology"/>
<evidence type="ECO:0000256" key="3">
    <source>
        <dbReference type="ARBA" id="ARBA00022475"/>
    </source>
</evidence>
<evidence type="ECO:0000256" key="2">
    <source>
        <dbReference type="ARBA" id="ARBA00005262"/>
    </source>
</evidence>
<feature type="transmembrane region" description="Helical" evidence="7">
    <location>
        <begin position="109"/>
        <end position="126"/>
    </location>
</feature>
<dbReference type="GO" id="GO:0015109">
    <property type="term" value="F:chromate transmembrane transporter activity"/>
    <property type="evidence" value="ECO:0007669"/>
    <property type="project" value="InterPro"/>
</dbReference>
<dbReference type="Proteomes" id="UP000006094">
    <property type="component" value="Chromosome"/>
</dbReference>
<reference evidence="8 9" key="1">
    <citation type="journal article" date="2012" name="PLoS ONE">
        <title>The purine-utilizing bacterium Clostridium acidurici 9a: a genome-guided metabolic reconsideration.</title>
        <authorList>
            <person name="Hartwich K."/>
            <person name="Poehlein A."/>
            <person name="Daniel R."/>
        </authorList>
    </citation>
    <scope>NUCLEOTIDE SEQUENCE [LARGE SCALE GENOMIC DNA]</scope>
    <source>
        <strain evidence="9">ATCC 7906 / DSM 604 / BCRC 14475 / CIP 104303 / KCTC 5404 / NCIMB 10678 / 9a</strain>
    </source>
</reference>
<dbReference type="PANTHER" id="PTHR43663">
    <property type="entry name" value="CHROMATE TRANSPORT PROTEIN-RELATED"/>
    <property type="match status" value="1"/>
</dbReference>
<dbReference type="STRING" id="1128398.Curi_c01860"/>
<feature type="transmembrane region" description="Helical" evidence="7">
    <location>
        <begin position="6"/>
        <end position="26"/>
    </location>
</feature>
<protein>
    <submittedName>
        <fullName evidence="8">Chromate transport protein ChrA</fullName>
    </submittedName>
</protein>
<dbReference type="OrthoDB" id="9788907at2"/>
<dbReference type="InterPro" id="IPR052518">
    <property type="entry name" value="CHR_Transporter"/>
</dbReference>
<dbReference type="KEGG" id="cad:Curi_c01860"/>
<keyword evidence="4 7" id="KW-0812">Transmembrane</keyword>
<dbReference type="RefSeq" id="WP_014966403.1">
    <property type="nucleotide sequence ID" value="NC_018664.1"/>
</dbReference>
<comment type="subcellular location">
    <subcellularLocation>
        <location evidence="1">Cell membrane</location>
        <topology evidence="1">Multi-pass membrane protein</topology>
    </subcellularLocation>
</comment>
<keyword evidence="5 7" id="KW-1133">Transmembrane helix</keyword>
<evidence type="ECO:0000256" key="4">
    <source>
        <dbReference type="ARBA" id="ARBA00022692"/>
    </source>
</evidence>
<name>K0AXY6_GOTA9</name>
<dbReference type="EMBL" id="CP003326">
    <property type="protein sequence ID" value="AFS77266.1"/>
    <property type="molecule type" value="Genomic_DNA"/>
</dbReference>
<dbReference type="Pfam" id="PF02417">
    <property type="entry name" value="Chromate_transp"/>
    <property type="match status" value="1"/>
</dbReference>
<dbReference type="AlphaFoldDB" id="K0AXY6"/>
<feature type="transmembrane region" description="Helical" evidence="7">
    <location>
        <begin position="154"/>
        <end position="170"/>
    </location>
</feature>
<evidence type="ECO:0000313" key="9">
    <source>
        <dbReference type="Proteomes" id="UP000006094"/>
    </source>
</evidence>